<evidence type="ECO:0000313" key="3">
    <source>
        <dbReference type="Proteomes" id="UP000450676"/>
    </source>
</evidence>
<keyword evidence="3" id="KW-1185">Reference proteome</keyword>
<comment type="caution">
    <text evidence="2">The sequence shown here is derived from an EMBL/GenBank/DDBJ whole genome shotgun (WGS) entry which is preliminary data.</text>
</comment>
<feature type="chain" id="PRO_5030837194" evidence="1">
    <location>
        <begin position="24"/>
        <end position="339"/>
    </location>
</feature>
<dbReference type="NCBIfam" id="TIGR02595">
    <property type="entry name" value="PEP_CTERM"/>
    <property type="match status" value="1"/>
</dbReference>
<dbReference type="Proteomes" id="UP000450676">
    <property type="component" value="Unassembled WGS sequence"/>
</dbReference>
<name>A0A7X4HG74_9BURK</name>
<gene>
    <name evidence="2" type="ORF">GTP77_25270</name>
</gene>
<organism evidence="2 3">
    <name type="scientific">Pseudoduganella aquatica</name>
    <dbReference type="NCBI Taxonomy" id="2660641"/>
    <lineage>
        <taxon>Bacteria</taxon>
        <taxon>Pseudomonadati</taxon>
        <taxon>Pseudomonadota</taxon>
        <taxon>Betaproteobacteria</taxon>
        <taxon>Burkholderiales</taxon>
        <taxon>Oxalobacteraceae</taxon>
        <taxon>Telluria group</taxon>
        <taxon>Pseudoduganella</taxon>
    </lineage>
</organism>
<dbReference type="EMBL" id="WWCU01000042">
    <property type="protein sequence ID" value="MYN10634.1"/>
    <property type="molecule type" value="Genomic_DNA"/>
</dbReference>
<evidence type="ECO:0000256" key="1">
    <source>
        <dbReference type="SAM" id="SignalP"/>
    </source>
</evidence>
<proteinExistence type="predicted"/>
<feature type="signal peptide" evidence="1">
    <location>
        <begin position="1"/>
        <end position="23"/>
    </location>
</feature>
<protein>
    <submittedName>
        <fullName evidence="2">PEP-CTERM sorting domain-containing protein</fullName>
    </submittedName>
</protein>
<accession>A0A7X4HG74</accession>
<keyword evidence="1" id="KW-0732">Signal</keyword>
<evidence type="ECO:0000313" key="2">
    <source>
        <dbReference type="EMBL" id="MYN10634.1"/>
    </source>
</evidence>
<dbReference type="RefSeq" id="WP_161074922.1">
    <property type="nucleotide sequence ID" value="NZ_CP086370.1"/>
</dbReference>
<reference evidence="2 3" key="1">
    <citation type="submission" date="2019-12" db="EMBL/GenBank/DDBJ databases">
        <title>Novel species isolated from a subtropical stream in China.</title>
        <authorList>
            <person name="Lu H."/>
        </authorList>
    </citation>
    <scope>NUCLEOTIDE SEQUENCE [LARGE SCALE GENOMIC DNA]</scope>
    <source>
        <strain evidence="2 3">FT127W</strain>
    </source>
</reference>
<dbReference type="AlphaFoldDB" id="A0A7X4HG74"/>
<dbReference type="InterPro" id="IPR013424">
    <property type="entry name" value="Ice-binding_C"/>
</dbReference>
<sequence>MNIKKVSRVALMACLLLAGAAKATTLELPNINPLSATTYNNFNVYSLDLLKKCSADPRCQPSGPLPVDSSPGQIADQAIILTAANGTNVNNFPSPFTAGQAVDDSFDTSTSSSGSFSMTDTGGAFAGDLANRWDINLGLLKTYLGSNDLVFLFDNNQSANGGAQFISIWGQARIYDNLGNMVSCFEISTSATNSGCHGGADPTPATADYLNVISDFCVDKDTGASYNLGGAHNAGDCPVDGLHPAGGYQVNNNLSTSQAEFAAYNKALSDAAKSSANNYTLSVNIKYIGQGAGAEQLWICSACDVNDETTRIPEPGTPFLIGISLLGLAVARRLPKRGA</sequence>